<protein>
    <submittedName>
        <fullName evidence="6">DUF724 domain-containing protein 10-like isoform X1</fullName>
    </submittedName>
</protein>
<keyword evidence="5" id="KW-1185">Reference proteome</keyword>
<dbReference type="InterPro" id="IPR007930">
    <property type="entry name" value="DUF724"/>
</dbReference>
<dbReference type="SMART" id="SM00743">
    <property type="entry name" value="Agenet"/>
    <property type="match status" value="4"/>
</dbReference>
<feature type="domain" description="Agenet" evidence="4">
    <location>
        <begin position="226"/>
        <end position="287"/>
    </location>
</feature>
<evidence type="ECO:0000256" key="2">
    <source>
        <dbReference type="ARBA" id="ARBA00022604"/>
    </source>
</evidence>
<dbReference type="Pfam" id="PF05641">
    <property type="entry name" value="Agenet"/>
    <property type="match status" value="2"/>
</dbReference>
<dbReference type="CDD" id="cd20405">
    <property type="entry name" value="Tudor_Agenet_AtDUF_rpt1_3"/>
    <property type="match status" value="1"/>
</dbReference>
<name>A0A6J0L1N1_RAPSA</name>
<proteinExistence type="predicted"/>
<dbReference type="PANTHER" id="PTHR31917">
    <property type="entry name" value="AGENET DOMAIN-CONTAINING PROTEIN-RELATED"/>
    <property type="match status" value="1"/>
</dbReference>
<dbReference type="InterPro" id="IPR008395">
    <property type="entry name" value="Agenet-like_dom"/>
</dbReference>
<evidence type="ECO:0000256" key="3">
    <source>
        <dbReference type="SAM" id="MobiDB-lite"/>
    </source>
</evidence>
<reference evidence="5" key="1">
    <citation type="journal article" date="2019" name="Database">
        <title>The radish genome database (RadishGD): an integrated information resource for radish genomics.</title>
        <authorList>
            <person name="Yu H.J."/>
            <person name="Baek S."/>
            <person name="Lee Y.J."/>
            <person name="Cho A."/>
            <person name="Mun J.H."/>
        </authorList>
    </citation>
    <scope>NUCLEOTIDE SEQUENCE [LARGE SCALE GENOMIC DNA]</scope>
    <source>
        <strain evidence="5">cv. WK10039</strain>
    </source>
</reference>
<dbReference type="PANTHER" id="PTHR31917:SF50">
    <property type="entry name" value="DUF724 DOMAIN-CONTAINING PROTEIN 1-RELATED"/>
    <property type="match status" value="1"/>
</dbReference>
<reference evidence="6" key="2">
    <citation type="submission" date="2025-08" db="UniProtKB">
        <authorList>
            <consortium name="RefSeq"/>
        </authorList>
    </citation>
    <scope>IDENTIFICATION</scope>
    <source>
        <tissue evidence="6">Leaf</tissue>
    </source>
</reference>
<dbReference type="Proteomes" id="UP000504610">
    <property type="component" value="Chromosome 9"/>
</dbReference>
<evidence type="ECO:0000313" key="6">
    <source>
        <dbReference type="RefSeq" id="XP_018453768.2"/>
    </source>
</evidence>
<keyword evidence="1" id="KW-0813">Transport</keyword>
<evidence type="ECO:0000313" key="5">
    <source>
        <dbReference type="Proteomes" id="UP000504610"/>
    </source>
</evidence>
<evidence type="ECO:0000259" key="4">
    <source>
        <dbReference type="SMART" id="SM00743"/>
    </source>
</evidence>
<dbReference type="KEGG" id="rsz:108824896"/>
<dbReference type="Pfam" id="PF05266">
    <property type="entry name" value="DUF724"/>
    <property type="match status" value="1"/>
</dbReference>
<dbReference type="OrthoDB" id="687110at2759"/>
<dbReference type="GeneID" id="108824896"/>
<feature type="domain" description="Agenet" evidence="4">
    <location>
        <begin position="9"/>
        <end position="76"/>
    </location>
</feature>
<feature type="domain" description="Agenet" evidence="4">
    <location>
        <begin position="154"/>
        <end position="224"/>
    </location>
</feature>
<dbReference type="CDD" id="cd20406">
    <property type="entry name" value="Tudor_Agenet_AtDUF_rpt2_4"/>
    <property type="match status" value="1"/>
</dbReference>
<gene>
    <name evidence="6" type="primary">LOC108824896</name>
</gene>
<evidence type="ECO:0000256" key="1">
    <source>
        <dbReference type="ARBA" id="ARBA00022448"/>
    </source>
</evidence>
<keyword evidence="2" id="KW-0341">Growth regulation</keyword>
<dbReference type="AlphaFoldDB" id="A0A6J0L1N1"/>
<dbReference type="InterPro" id="IPR014002">
    <property type="entry name" value="Agenet_dom_plant"/>
</dbReference>
<dbReference type="RefSeq" id="XP_018453768.2">
    <property type="nucleotide sequence ID" value="XM_018598266.2"/>
</dbReference>
<sequence length="534" mass="60982">MRSVPSEMLSLREGSEVEISYRENGFKNVWYKAMIESNSKSRLRQLCVRLLKDDSSTLLTHLINKVTFRPVPPEDVQVGIDIKVGSIIDADYKGGWWTGLVVKQTEVGKCLVLFDSSLQILQFERKHLRPHLDWFDDNRWVIPGPDLEFLREESMFSSGTMVEVCDKKNKGEVVWVPAIIIKEIEEMKYIVKVCDDPWSWLGINTRPNKSVDLPSVRPRPPPFSVEELQLAEYIEVFHGTSWRQGRLTGMMSESWFHGKWCKVILEGTKQGGCFKLSDVRPSKTWQGGVWKPRESPLNQGLVNKMSDTLMNAEESGPPVTSPPGITARDNGTSEDDGRKRKRNQNLSSVEEREAKDIAMVLPFEKKLPIWKRVESMEVYKRFPQSPHFIPLLESREDCREMSAVGMMLTFSGLLEEVKTLQLNSPISSLNSLSDSFAELEKHGFDVQVPMLRISKLLSLREEQAKKMKELKDAEKVTAEKESIKGENEGKILDLQRLNKEVDKEIAQSKLCEATVAQQLEDVELQFHTTASAPW</sequence>
<feature type="domain" description="Agenet" evidence="4">
    <location>
        <begin position="80"/>
        <end position="136"/>
    </location>
</feature>
<accession>A0A6J0L1N1</accession>
<feature type="region of interest" description="Disordered" evidence="3">
    <location>
        <begin position="311"/>
        <end position="349"/>
    </location>
</feature>
<organism evidence="5 6">
    <name type="scientific">Raphanus sativus</name>
    <name type="common">Radish</name>
    <name type="synonym">Raphanus raphanistrum var. sativus</name>
    <dbReference type="NCBI Taxonomy" id="3726"/>
    <lineage>
        <taxon>Eukaryota</taxon>
        <taxon>Viridiplantae</taxon>
        <taxon>Streptophyta</taxon>
        <taxon>Embryophyta</taxon>
        <taxon>Tracheophyta</taxon>
        <taxon>Spermatophyta</taxon>
        <taxon>Magnoliopsida</taxon>
        <taxon>eudicotyledons</taxon>
        <taxon>Gunneridae</taxon>
        <taxon>Pentapetalae</taxon>
        <taxon>rosids</taxon>
        <taxon>malvids</taxon>
        <taxon>Brassicales</taxon>
        <taxon>Brassicaceae</taxon>
        <taxon>Brassiceae</taxon>
        <taxon>Raphanus</taxon>
    </lineage>
</organism>